<dbReference type="EMBL" id="LAQU01000002">
    <property type="protein sequence ID" value="KKB65111.1"/>
    <property type="molecule type" value="Genomic_DNA"/>
</dbReference>
<proteinExistence type="predicted"/>
<sequence>MIVHGAANPAQINLVNKLQSVETPREGSSAPDTIKAFEENCRDVLECMRMCAGEAYAVTTNNVATVEGLTLCTNHSTTAMKVWEVTTHPDTLVVVLGFAGTRMTDMGDIRCDFNGQIPQTHSNPLGDDLPSLGAIGGGWLQRWHTEAGTIRPGERQIAAFLEHYAHMARKDAKTLRISIAGHSLGAVVGTLAGFDIATFLRTKGVKGSVSAYAFNPPRLGPKGIAATYRNAWTEAGDGTMDFTLRQFTRCLDPIQSLPMLMEHPHWSGDAGGMIAKYSAKGLMLYTYNDRAIDRLNVGANHDIGPWQKVIASGMSGEALRALFGRPHPDIDRGE</sequence>
<dbReference type="GO" id="GO:0006629">
    <property type="term" value="P:lipid metabolic process"/>
    <property type="evidence" value="ECO:0007669"/>
    <property type="project" value="InterPro"/>
</dbReference>
<evidence type="ECO:0000313" key="2">
    <source>
        <dbReference type="EMBL" id="KKB65111.1"/>
    </source>
</evidence>
<protein>
    <recommendedName>
        <fullName evidence="1">Fungal lipase-type domain-containing protein</fullName>
    </recommendedName>
</protein>
<feature type="domain" description="Fungal lipase-type" evidence="1">
    <location>
        <begin position="132"/>
        <end position="233"/>
    </location>
</feature>
<organism evidence="2 3">
    <name type="scientific">Robbsia andropogonis</name>
    <dbReference type="NCBI Taxonomy" id="28092"/>
    <lineage>
        <taxon>Bacteria</taxon>
        <taxon>Pseudomonadati</taxon>
        <taxon>Pseudomonadota</taxon>
        <taxon>Betaproteobacteria</taxon>
        <taxon>Burkholderiales</taxon>
        <taxon>Burkholderiaceae</taxon>
        <taxon>Robbsia</taxon>
    </lineage>
</organism>
<comment type="caution">
    <text evidence="2">The sequence shown here is derived from an EMBL/GenBank/DDBJ whole genome shotgun (WGS) entry which is preliminary data.</text>
</comment>
<dbReference type="Gene3D" id="3.40.50.1820">
    <property type="entry name" value="alpha/beta hydrolase"/>
    <property type="match status" value="1"/>
</dbReference>
<dbReference type="AlphaFoldDB" id="A0A0F5K4R5"/>
<dbReference type="InterPro" id="IPR029058">
    <property type="entry name" value="AB_hydrolase_fold"/>
</dbReference>
<reference evidence="2 3" key="1">
    <citation type="submission" date="2015-03" db="EMBL/GenBank/DDBJ databases">
        <title>Draft Genome Sequence of Burkholderia andropogonis type strain ICMP2807, isolated from Sorghum bicolor.</title>
        <authorList>
            <person name="Lopes-Santos L."/>
            <person name="Castro D.B."/>
            <person name="Ottoboni L.M."/>
            <person name="Park D."/>
            <person name="Weirc B.S."/>
            <person name="Destefano S.A."/>
        </authorList>
    </citation>
    <scope>NUCLEOTIDE SEQUENCE [LARGE SCALE GENOMIC DNA]</scope>
    <source>
        <strain evidence="2 3">ICMP2807</strain>
    </source>
</reference>
<name>A0A0F5K4R5_9BURK</name>
<evidence type="ECO:0000313" key="3">
    <source>
        <dbReference type="Proteomes" id="UP000033618"/>
    </source>
</evidence>
<keyword evidence="3" id="KW-1185">Reference proteome</keyword>
<dbReference type="PATRIC" id="fig|28092.6.peg.868"/>
<dbReference type="Proteomes" id="UP000033618">
    <property type="component" value="Unassembled WGS sequence"/>
</dbReference>
<accession>A0A0F5K4R5</accession>
<evidence type="ECO:0000259" key="1">
    <source>
        <dbReference type="Pfam" id="PF01764"/>
    </source>
</evidence>
<dbReference type="Pfam" id="PF01764">
    <property type="entry name" value="Lipase_3"/>
    <property type="match status" value="1"/>
</dbReference>
<dbReference type="SUPFAM" id="SSF53474">
    <property type="entry name" value="alpha/beta-Hydrolases"/>
    <property type="match status" value="1"/>
</dbReference>
<gene>
    <name evidence="2" type="ORF">WM40_03645</name>
</gene>
<dbReference type="InterPro" id="IPR002921">
    <property type="entry name" value="Fungal_lipase-type"/>
</dbReference>